<evidence type="ECO:0000256" key="1">
    <source>
        <dbReference type="ARBA" id="ARBA00001933"/>
    </source>
</evidence>
<evidence type="ECO:0000256" key="5">
    <source>
        <dbReference type="ARBA" id="ARBA00022898"/>
    </source>
</evidence>
<proteinExistence type="inferred from homology"/>
<keyword evidence="5 7" id="KW-0663">Pyridoxal phosphate</keyword>
<comment type="caution">
    <text evidence="8">The sequence shown here is derived from an EMBL/GenBank/DDBJ whole genome shotgun (WGS) entry which is preliminary data.</text>
</comment>
<dbReference type="SUPFAM" id="SSF53383">
    <property type="entry name" value="PLP-dependent transferases"/>
    <property type="match status" value="1"/>
</dbReference>
<dbReference type="GO" id="GO:0008483">
    <property type="term" value="F:transaminase activity"/>
    <property type="evidence" value="ECO:0007669"/>
    <property type="project" value="UniProtKB-KW"/>
</dbReference>
<dbReference type="STRING" id="1225476.A1D18_06640"/>
<comment type="cofactor">
    <cofactor evidence="1">
        <name>pyridoxal 5'-phosphate</name>
        <dbReference type="ChEBI" id="CHEBI:597326"/>
    </cofactor>
</comment>
<dbReference type="PANTHER" id="PTHR11986">
    <property type="entry name" value="AMINOTRANSFERASE CLASS III"/>
    <property type="match status" value="1"/>
</dbReference>
<evidence type="ECO:0000256" key="7">
    <source>
        <dbReference type="RuleBase" id="RU003560"/>
    </source>
</evidence>
<dbReference type="Proteomes" id="UP000183924">
    <property type="component" value="Unassembled WGS sequence"/>
</dbReference>
<dbReference type="GO" id="GO:0030170">
    <property type="term" value="F:pyridoxal phosphate binding"/>
    <property type="evidence" value="ECO:0007669"/>
    <property type="project" value="InterPro"/>
</dbReference>
<dbReference type="InterPro" id="IPR004636">
    <property type="entry name" value="AcOrn/SuccOrn_fam"/>
</dbReference>
<dbReference type="InterPro" id="IPR050103">
    <property type="entry name" value="Class-III_PLP-dep_AT"/>
</dbReference>
<name>A0A1J8P416_9COXI</name>
<evidence type="ECO:0000256" key="4">
    <source>
        <dbReference type="ARBA" id="ARBA00022679"/>
    </source>
</evidence>
<evidence type="ECO:0000313" key="9">
    <source>
        <dbReference type="Proteomes" id="UP000183924"/>
    </source>
</evidence>
<evidence type="ECO:0000313" key="8">
    <source>
        <dbReference type="EMBL" id="OIZ94508.1"/>
    </source>
</evidence>
<dbReference type="GO" id="GO:0006526">
    <property type="term" value="P:L-arginine biosynthetic process"/>
    <property type="evidence" value="ECO:0007669"/>
    <property type="project" value="UniProtKB-ARBA"/>
</dbReference>
<dbReference type="Gene3D" id="3.90.1150.10">
    <property type="entry name" value="Aspartate Aminotransferase, domain 1"/>
    <property type="match status" value="1"/>
</dbReference>
<keyword evidence="9" id="KW-1185">Reference proteome</keyword>
<comment type="similarity">
    <text evidence="7">Belongs to the class-III pyridoxal-phosphate-dependent aminotransferase family.</text>
</comment>
<dbReference type="InterPro" id="IPR015422">
    <property type="entry name" value="PyrdxlP-dep_Trfase_small"/>
</dbReference>
<keyword evidence="4 8" id="KW-0808">Transferase</keyword>
<dbReference type="InterPro" id="IPR015424">
    <property type="entry name" value="PyrdxlP-dep_Trfase"/>
</dbReference>
<reference evidence="8 9" key="1">
    <citation type="submission" date="2016-03" db="EMBL/GenBank/DDBJ databases">
        <title>Comparative genomics of Rickettsiella.</title>
        <authorList>
            <person name="Chandler C."/>
            <person name="Wang Y."/>
        </authorList>
    </citation>
    <scope>NUCLEOTIDE SEQUENCE [LARGE SCALE GENOMIC DNA]</scope>
    <source>
        <strain evidence="8 9">RCFS May 2013</strain>
    </source>
</reference>
<sequence length="397" mass="43893">MSSALMPIYPNRLPIAFEKGSGVWLTDIQGERYLDALAGIAVCGLGHAHPAITETICNQAAKLIHTSNTYHIPEQEILASELARVSGMDQVFFSNSGAESNEAAIKMTRLYARKKGIEQPIILAMKNAFHGRTMATLSLSGSERLQIGFEPLLERFIHIPFNDVAALENTIKQHKKNIIAIMLEPIQGDGGITAATPRFLQAIRNYCDQYDWLMILDEIQTGLCRTGPWFAYQSYHIFPDIVTIAKTLGNGFPIGAYCSRGKANNIFPIGKHGSTFAGSALACAVAITVIKTLEKENMSAHVKKIGAYLIKKLQHCFAKHLHVVAIKGQGLMIGIELDIECRNIPRIGLKHRLLFNVVSNNTIRLLPALILQETDADEICQRLVKTIDEFYHSSTNL</sequence>
<evidence type="ECO:0000256" key="2">
    <source>
        <dbReference type="ARBA" id="ARBA00022576"/>
    </source>
</evidence>
<dbReference type="NCBIfam" id="NF002325">
    <property type="entry name" value="PRK01278.1"/>
    <property type="match status" value="1"/>
</dbReference>
<evidence type="ECO:0000256" key="6">
    <source>
        <dbReference type="ARBA" id="ARBA00029440"/>
    </source>
</evidence>
<dbReference type="InterPro" id="IPR005814">
    <property type="entry name" value="Aminotrans_3"/>
</dbReference>
<protein>
    <submittedName>
        <fullName evidence="8">Acetylornithine aminotransferase</fullName>
    </submittedName>
</protein>
<dbReference type="FunFam" id="3.40.640.10:FF:000004">
    <property type="entry name" value="Acetylornithine aminotransferase"/>
    <property type="match status" value="1"/>
</dbReference>
<dbReference type="OrthoDB" id="9801052at2"/>
<dbReference type="GO" id="GO:0042802">
    <property type="term" value="F:identical protein binding"/>
    <property type="evidence" value="ECO:0007669"/>
    <property type="project" value="TreeGrafter"/>
</dbReference>
<dbReference type="Pfam" id="PF00202">
    <property type="entry name" value="Aminotran_3"/>
    <property type="match status" value="1"/>
</dbReference>
<dbReference type="NCBIfam" id="TIGR00707">
    <property type="entry name" value="argD"/>
    <property type="match status" value="1"/>
</dbReference>
<dbReference type="PANTHER" id="PTHR11986:SF79">
    <property type="entry name" value="ACETYLORNITHINE AMINOTRANSFERASE, MITOCHONDRIAL"/>
    <property type="match status" value="1"/>
</dbReference>
<gene>
    <name evidence="8" type="ORF">A1D18_06640</name>
</gene>
<dbReference type="InterPro" id="IPR049704">
    <property type="entry name" value="Aminotrans_3_PPA_site"/>
</dbReference>
<dbReference type="PIRSF" id="PIRSF000521">
    <property type="entry name" value="Transaminase_4ab_Lys_Orn"/>
    <property type="match status" value="1"/>
</dbReference>
<comment type="pathway">
    <text evidence="6">Amino-acid biosynthesis.</text>
</comment>
<dbReference type="RefSeq" id="WP_071662997.1">
    <property type="nucleotide sequence ID" value="NZ_LUKY01000033.1"/>
</dbReference>
<dbReference type="InterPro" id="IPR015421">
    <property type="entry name" value="PyrdxlP-dep_Trfase_major"/>
</dbReference>
<keyword evidence="3" id="KW-0028">Amino-acid biosynthesis</keyword>
<organism evidence="8 9">
    <name type="scientific">Candidatus Rickettsiella isopodorum</name>
    <dbReference type="NCBI Taxonomy" id="1225476"/>
    <lineage>
        <taxon>Bacteria</taxon>
        <taxon>Pseudomonadati</taxon>
        <taxon>Pseudomonadota</taxon>
        <taxon>Gammaproteobacteria</taxon>
        <taxon>Legionellales</taxon>
        <taxon>Coxiellaceae</taxon>
        <taxon>Rickettsiella</taxon>
    </lineage>
</organism>
<keyword evidence="2 8" id="KW-0032">Aminotransferase</keyword>
<accession>A0A1J8P416</accession>
<dbReference type="Gene3D" id="3.40.640.10">
    <property type="entry name" value="Type I PLP-dependent aspartate aminotransferase-like (Major domain)"/>
    <property type="match status" value="1"/>
</dbReference>
<dbReference type="CDD" id="cd00610">
    <property type="entry name" value="OAT_like"/>
    <property type="match status" value="1"/>
</dbReference>
<dbReference type="AlphaFoldDB" id="A0A1J8P416"/>
<dbReference type="EMBL" id="LUKY01000033">
    <property type="protein sequence ID" value="OIZ94508.1"/>
    <property type="molecule type" value="Genomic_DNA"/>
</dbReference>
<evidence type="ECO:0000256" key="3">
    <source>
        <dbReference type="ARBA" id="ARBA00022605"/>
    </source>
</evidence>
<dbReference type="PROSITE" id="PS00600">
    <property type="entry name" value="AA_TRANSFER_CLASS_3"/>
    <property type="match status" value="1"/>
</dbReference>